<dbReference type="RefSeq" id="WP_206655185.1">
    <property type="nucleotide sequence ID" value="NZ_CP071182.1"/>
</dbReference>
<dbReference type="EMBL" id="CP071182">
    <property type="protein sequence ID" value="QSO45812.1"/>
    <property type="molecule type" value="Genomic_DNA"/>
</dbReference>
<proteinExistence type="predicted"/>
<evidence type="ECO:0000313" key="1">
    <source>
        <dbReference type="EMBL" id="QSO45812.1"/>
    </source>
</evidence>
<reference evidence="1 2" key="1">
    <citation type="submission" date="2021-02" db="EMBL/GenBank/DDBJ databases">
        <title>Alicyclobacillus curvatus sp. nov. and Alicyclobacillus mengziensis sp. nov., two acidophilic bacteria isolated from acid mine drainage.</title>
        <authorList>
            <person name="Huang Y."/>
        </authorList>
    </citation>
    <scope>NUCLEOTIDE SEQUENCE [LARGE SCALE GENOMIC DNA]</scope>
    <source>
        <strain evidence="1 2">S30H14</strain>
    </source>
</reference>
<keyword evidence="2" id="KW-1185">Reference proteome</keyword>
<organism evidence="1 2">
    <name type="scientific">Alicyclobacillus mengziensis</name>
    <dbReference type="NCBI Taxonomy" id="2931921"/>
    <lineage>
        <taxon>Bacteria</taxon>
        <taxon>Bacillati</taxon>
        <taxon>Bacillota</taxon>
        <taxon>Bacilli</taxon>
        <taxon>Bacillales</taxon>
        <taxon>Alicyclobacillaceae</taxon>
        <taxon>Alicyclobacillus</taxon>
    </lineage>
</organism>
<gene>
    <name evidence="1" type="ORF">JZ786_14825</name>
</gene>
<evidence type="ECO:0000313" key="2">
    <source>
        <dbReference type="Proteomes" id="UP000663505"/>
    </source>
</evidence>
<sequence length="105" mass="11679">MKHILSPVFAIGTIHIGQVEGASCVNFGNNWPTNFRSYKKHNQGFGSVSGNHNVMSSLRSLLNDPDTYDMMSVPNDEVPEWAQQFLDTEGFEEDSGDAKQKETVT</sequence>
<accession>A0A9X7Z4Y0</accession>
<protein>
    <submittedName>
        <fullName evidence="1">Uncharacterized protein</fullName>
    </submittedName>
</protein>
<dbReference type="AlphaFoldDB" id="A0A9X7Z4Y0"/>
<name>A0A9X7Z4Y0_9BACL</name>
<dbReference type="KEGG" id="afx:JZ786_14825"/>
<dbReference type="Proteomes" id="UP000663505">
    <property type="component" value="Chromosome"/>
</dbReference>